<reference evidence="1" key="1">
    <citation type="submission" date="2021-05" db="EMBL/GenBank/DDBJ databases">
        <authorList>
            <person name="Scholz U."/>
            <person name="Mascher M."/>
            <person name="Fiebig A."/>
        </authorList>
    </citation>
    <scope>NUCLEOTIDE SEQUENCE [LARGE SCALE GENOMIC DNA]</scope>
</reference>
<keyword evidence="2" id="KW-1185">Reference proteome</keyword>
<dbReference type="EnsemblPlants" id="AVESA.00010b.r2.3CG0462410.1">
    <property type="protein sequence ID" value="AVESA.00010b.r2.3CG0462410.1.CDS"/>
    <property type="gene ID" value="AVESA.00010b.r2.3CG0462410"/>
</dbReference>
<accession>A0ACD5VJV9</accession>
<protein>
    <submittedName>
        <fullName evidence="1">Uncharacterized protein</fullName>
    </submittedName>
</protein>
<evidence type="ECO:0000313" key="2">
    <source>
        <dbReference type="Proteomes" id="UP001732700"/>
    </source>
</evidence>
<proteinExistence type="predicted"/>
<evidence type="ECO:0000313" key="1">
    <source>
        <dbReference type="EnsemblPlants" id="AVESA.00010b.r2.3CG0462410.1.CDS"/>
    </source>
</evidence>
<reference evidence="1" key="2">
    <citation type="submission" date="2025-09" db="UniProtKB">
        <authorList>
            <consortium name="EnsemblPlants"/>
        </authorList>
    </citation>
    <scope>IDENTIFICATION</scope>
</reference>
<organism evidence="1 2">
    <name type="scientific">Avena sativa</name>
    <name type="common">Oat</name>
    <dbReference type="NCBI Taxonomy" id="4498"/>
    <lineage>
        <taxon>Eukaryota</taxon>
        <taxon>Viridiplantae</taxon>
        <taxon>Streptophyta</taxon>
        <taxon>Embryophyta</taxon>
        <taxon>Tracheophyta</taxon>
        <taxon>Spermatophyta</taxon>
        <taxon>Magnoliopsida</taxon>
        <taxon>Liliopsida</taxon>
        <taxon>Poales</taxon>
        <taxon>Poaceae</taxon>
        <taxon>BOP clade</taxon>
        <taxon>Pooideae</taxon>
        <taxon>Poodae</taxon>
        <taxon>Poeae</taxon>
        <taxon>Poeae Chloroplast Group 1 (Aveneae type)</taxon>
        <taxon>Aveninae</taxon>
        <taxon>Avena</taxon>
    </lineage>
</organism>
<name>A0ACD5VJV9_AVESA</name>
<sequence length="124" mass="13371">MVSTTAAGVNKAQGGGLPLSSLNHISVVCRSLESSLAFYCDVLGFFPIRRPGSFDFDGAWLFNFGIGIHLLQAEDPESLPPMKTEIDPKDNHISFTVVNAVYCCLLWIVPASIGRLVVLTTADT</sequence>
<dbReference type="Proteomes" id="UP001732700">
    <property type="component" value="Chromosome 3C"/>
</dbReference>